<dbReference type="Proteomes" id="UP001651690">
    <property type="component" value="Unassembled WGS sequence"/>
</dbReference>
<accession>A0ABT1M948</accession>
<dbReference type="PROSITE" id="PS51257">
    <property type="entry name" value="PROKAR_LIPOPROTEIN"/>
    <property type="match status" value="1"/>
</dbReference>
<keyword evidence="2" id="KW-1185">Reference proteome</keyword>
<gene>
    <name evidence="1" type="ORF">NM203_24470</name>
</gene>
<evidence type="ECO:0000313" key="1">
    <source>
        <dbReference type="EMBL" id="MCP9275347.1"/>
    </source>
</evidence>
<name>A0ABT1M948_9MYCO</name>
<dbReference type="InterPro" id="IPR021417">
    <property type="entry name" value="DUF3060"/>
</dbReference>
<proteinExistence type="predicted"/>
<dbReference type="EMBL" id="JANDBD010000011">
    <property type="protein sequence ID" value="MCP9275347.1"/>
    <property type="molecule type" value="Genomic_DNA"/>
</dbReference>
<dbReference type="Pfam" id="PF11259">
    <property type="entry name" value="DUF3060"/>
    <property type="match status" value="1"/>
</dbReference>
<evidence type="ECO:0000313" key="2">
    <source>
        <dbReference type="Proteomes" id="UP001651690"/>
    </source>
</evidence>
<comment type="caution">
    <text evidence="1">The sequence shown here is derived from an EMBL/GenBank/DDBJ whole genome shotgun (WGS) entry which is preliminary data.</text>
</comment>
<protein>
    <submittedName>
        <fullName evidence="1">DUF3060 domain-containing protein</fullName>
    </submittedName>
</protein>
<sequence>MRPIAAAGIGCAVLAVAGCGGDSPTVKASDSAVQVEISNTINYGSTGTTTTLDCADGKSLTIGGSNNTVTVTGRCASVNVGGADNKVTLDAVSGDITTVGLNNSVVYRDGEPTINDVGTDNSITKG</sequence>
<dbReference type="RefSeq" id="WP_255063365.1">
    <property type="nucleotide sequence ID" value="NZ_JANDBD010000011.1"/>
</dbReference>
<organism evidence="1 2">
    <name type="scientific">Mycolicibacterium arenosum</name>
    <dbReference type="NCBI Taxonomy" id="2952157"/>
    <lineage>
        <taxon>Bacteria</taxon>
        <taxon>Bacillati</taxon>
        <taxon>Actinomycetota</taxon>
        <taxon>Actinomycetes</taxon>
        <taxon>Mycobacteriales</taxon>
        <taxon>Mycobacteriaceae</taxon>
        <taxon>Mycolicibacterium</taxon>
    </lineage>
</organism>
<reference evidence="1 2" key="1">
    <citation type="submission" date="2022-06" db="EMBL/GenBank/DDBJ databases">
        <title>Mycolicibacterium sp. CAU 1645 isolated from seawater.</title>
        <authorList>
            <person name="Kim W."/>
        </authorList>
    </citation>
    <scope>NUCLEOTIDE SEQUENCE [LARGE SCALE GENOMIC DNA]</scope>
    <source>
        <strain evidence="1 2">CAU 1645</strain>
    </source>
</reference>